<dbReference type="Proteomes" id="UP000291084">
    <property type="component" value="Chromosome 11"/>
</dbReference>
<dbReference type="AlphaFoldDB" id="A0A0S3T895"/>
<reference evidence="2 3" key="1">
    <citation type="journal article" date="2015" name="Sci. Rep.">
        <title>The power of single molecule real-time sequencing technology in the de novo assembly of a eukaryotic genome.</title>
        <authorList>
            <person name="Sakai H."/>
            <person name="Naito K."/>
            <person name="Ogiso-Tanaka E."/>
            <person name="Takahashi Y."/>
            <person name="Iseki K."/>
            <person name="Muto C."/>
            <person name="Satou K."/>
            <person name="Teruya K."/>
            <person name="Shiroma A."/>
            <person name="Shimoji M."/>
            <person name="Hirano T."/>
            <person name="Itoh T."/>
            <person name="Kaga A."/>
            <person name="Tomooka N."/>
        </authorList>
    </citation>
    <scope>NUCLEOTIDE SEQUENCE [LARGE SCALE GENOMIC DNA]</scope>
    <source>
        <strain evidence="3">cv. Shumari</strain>
    </source>
</reference>
<evidence type="ECO:0000313" key="2">
    <source>
        <dbReference type="EMBL" id="BAU01171.1"/>
    </source>
</evidence>
<accession>A0A0S3T895</accession>
<evidence type="ECO:0000256" key="1">
    <source>
        <dbReference type="SAM" id="MobiDB-lite"/>
    </source>
</evidence>
<organism evidence="2 3">
    <name type="scientific">Vigna angularis var. angularis</name>
    <dbReference type="NCBI Taxonomy" id="157739"/>
    <lineage>
        <taxon>Eukaryota</taxon>
        <taxon>Viridiplantae</taxon>
        <taxon>Streptophyta</taxon>
        <taxon>Embryophyta</taxon>
        <taxon>Tracheophyta</taxon>
        <taxon>Spermatophyta</taxon>
        <taxon>Magnoliopsida</taxon>
        <taxon>eudicotyledons</taxon>
        <taxon>Gunneridae</taxon>
        <taxon>Pentapetalae</taxon>
        <taxon>rosids</taxon>
        <taxon>fabids</taxon>
        <taxon>Fabales</taxon>
        <taxon>Fabaceae</taxon>
        <taxon>Papilionoideae</taxon>
        <taxon>50 kb inversion clade</taxon>
        <taxon>NPAAA clade</taxon>
        <taxon>indigoferoid/millettioid clade</taxon>
        <taxon>Phaseoleae</taxon>
        <taxon>Vigna</taxon>
    </lineage>
</organism>
<name>A0A0S3T895_PHAAN</name>
<evidence type="ECO:0000313" key="3">
    <source>
        <dbReference type="Proteomes" id="UP000291084"/>
    </source>
</evidence>
<keyword evidence="3" id="KW-1185">Reference proteome</keyword>
<dbReference type="EMBL" id="AP015044">
    <property type="protein sequence ID" value="BAU01171.1"/>
    <property type="molecule type" value="Genomic_DNA"/>
</dbReference>
<gene>
    <name evidence="2" type="primary">Vigan.11G034700</name>
    <name evidence="2" type="ORF">VIGAN_11034700</name>
</gene>
<feature type="compositionally biased region" description="Polar residues" evidence="1">
    <location>
        <begin position="21"/>
        <end position="32"/>
    </location>
</feature>
<feature type="compositionally biased region" description="Basic residues" evidence="1">
    <location>
        <begin position="55"/>
        <end position="64"/>
    </location>
</feature>
<sequence length="87" mass="9660">EHASRPNAEVSSRSNLRRCHASSSLASSTVQQAPCDKQKSTRGPAGRKKGTERGRRCRKKRSRSRVYIREELEGKRGLDVGGASRHT</sequence>
<protein>
    <submittedName>
        <fullName evidence="2">Uncharacterized protein</fullName>
    </submittedName>
</protein>
<proteinExistence type="predicted"/>
<feature type="non-terminal residue" evidence="2">
    <location>
        <position position="1"/>
    </location>
</feature>
<feature type="region of interest" description="Disordered" evidence="1">
    <location>
        <begin position="1"/>
        <end position="64"/>
    </location>
</feature>